<keyword evidence="4" id="KW-1185">Reference proteome</keyword>
<organism evidence="3 4">
    <name type="scientific">Nakamurella endophytica</name>
    <dbReference type="NCBI Taxonomy" id="1748367"/>
    <lineage>
        <taxon>Bacteria</taxon>
        <taxon>Bacillati</taxon>
        <taxon>Actinomycetota</taxon>
        <taxon>Actinomycetes</taxon>
        <taxon>Nakamurellales</taxon>
        <taxon>Nakamurellaceae</taxon>
        <taxon>Nakamurella</taxon>
    </lineage>
</organism>
<reference evidence="3" key="1">
    <citation type="journal article" date="2014" name="Int. J. Syst. Evol. Microbiol.">
        <title>Complete genome sequence of Corynebacterium casei LMG S-19264T (=DSM 44701T), isolated from a smear-ripened cheese.</title>
        <authorList>
            <consortium name="US DOE Joint Genome Institute (JGI-PGF)"/>
            <person name="Walter F."/>
            <person name="Albersmeier A."/>
            <person name="Kalinowski J."/>
            <person name="Ruckert C."/>
        </authorList>
    </citation>
    <scope>NUCLEOTIDE SEQUENCE</scope>
    <source>
        <strain evidence="3">CGMCC 4.7308</strain>
    </source>
</reference>
<dbReference type="AlphaFoldDB" id="A0A917SQN7"/>
<evidence type="ECO:0000313" key="3">
    <source>
        <dbReference type="EMBL" id="GGL91469.1"/>
    </source>
</evidence>
<evidence type="ECO:0000256" key="1">
    <source>
        <dbReference type="SAM" id="MobiDB-lite"/>
    </source>
</evidence>
<dbReference type="SUPFAM" id="SSF53335">
    <property type="entry name" value="S-adenosyl-L-methionine-dependent methyltransferases"/>
    <property type="match status" value="1"/>
</dbReference>
<protein>
    <recommendedName>
        <fullName evidence="2">Methyltransferase domain-containing protein</fullName>
    </recommendedName>
</protein>
<accession>A0A917SQN7</accession>
<feature type="domain" description="Methyltransferase" evidence="2">
    <location>
        <begin position="58"/>
        <end position="115"/>
    </location>
</feature>
<dbReference type="InterPro" id="IPR041698">
    <property type="entry name" value="Methyltransf_25"/>
</dbReference>
<dbReference type="Gene3D" id="3.40.50.150">
    <property type="entry name" value="Vaccinia Virus protein VP39"/>
    <property type="match status" value="1"/>
</dbReference>
<evidence type="ECO:0000259" key="2">
    <source>
        <dbReference type="Pfam" id="PF13649"/>
    </source>
</evidence>
<feature type="region of interest" description="Disordered" evidence="1">
    <location>
        <begin position="129"/>
        <end position="186"/>
    </location>
</feature>
<proteinExistence type="predicted"/>
<dbReference type="Pfam" id="PF13649">
    <property type="entry name" value="Methyltransf_25"/>
    <property type="match status" value="1"/>
</dbReference>
<gene>
    <name evidence="3" type="ORF">GCM10011594_09070</name>
</gene>
<reference evidence="3" key="2">
    <citation type="submission" date="2020-09" db="EMBL/GenBank/DDBJ databases">
        <authorList>
            <person name="Sun Q."/>
            <person name="Zhou Y."/>
        </authorList>
    </citation>
    <scope>NUCLEOTIDE SEQUENCE</scope>
    <source>
        <strain evidence="3">CGMCC 4.7308</strain>
    </source>
</reference>
<dbReference type="CDD" id="cd02440">
    <property type="entry name" value="AdoMet_MTases"/>
    <property type="match status" value="1"/>
</dbReference>
<name>A0A917SQN7_9ACTN</name>
<evidence type="ECO:0000313" key="4">
    <source>
        <dbReference type="Proteomes" id="UP000655208"/>
    </source>
</evidence>
<feature type="compositionally biased region" description="Low complexity" evidence="1">
    <location>
        <begin position="168"/>
        <end position="180"/>
    </location>
</feature>
<dbReference type="Proteomes" id="UP000655208">
    <property type="component" value="Unassembled WGS sequence"/>
</dbReference>
<dbReference type="EMBL" id="BMNA01000002">
    <property type="protein sequence ID" value="GGL91469.1"/>
    <property type="molecule type" value="Genomic_DNA"/>
</dbReference>
<dbReference type="InterPro" id="IPR029063">
    <property type="entry name" value="SAM-dependent_MTases_sf"/>
</dbReference>
<feature type="compositionally biased region" description="Basic and acidic residues" evidence="1">
    <location>
        <begin position="140"/>
        <end position="156"/>
    </location>
</feature>
<sequence length="186" mass="19352">MTVAGVGERDLDRVRTSYDRVAPEYAARFGDELAGNPVDRALLQAFAELVRATGVLAVADVGCGPGHVTAHLAGLGLDARGIDLSPGMVAQARAGHPGLRFDVGSMTALQLPDGALGGIGTVRGGAARLPAGRRARRRLTGPERADRADGADRAGRLAEPARSAVRSPRPGAWRTPAAARPTRRPW</sequence>
<comment type="caution">
    <text evidence="3">The sequence shown here is derived from an EMBL/GenBank/DDBJ whole genome shotgun (WGS) entry which is preliminary data.</text>
</comment>